<dbReference type="PANTHER" id="PTHR43591">
    <property type="entry name" value="METHYLTRANSFERASE"/>
    <property type="match status" value="1"/>
</dbReference>
<dbReference type="OrthoDB" id="9787738at2"/>
<protein>
    <recommendedName>
        <fullName evidence="1">Methyltransferase type 11 domain-containing protein</fullName>
    </recommendedName>
</protein>
<dbReference type="Gene3D" id="3.40.50.150">
    <property type="entry name" value="Vaccinia Virus protein VP39"/>
    <property type="match status" value="1"/>
</dbReference>
<feature type="domain" description="Methyltransferase type 11" evidence="1">
    <location>
        <begin position="44"/>
        <end position="139"/>
    </location>
</feature>
<dbReference type="GO" id="GO:0008757">
    <property type="term" value="F:S-adenosylmethionine-dependent methyltransferase activity"/>
    <property type="evidence" value="ECO:0007669"/>
    <property type="project" value="InterPro"/>
</dbReference>
<dbReference type="CDD" id="cd02440">
    <property type="entry name" value="AdoMet_MTases"/>
    <property type="match status" value="1"/>
</dbReference>
<keyword evidence="3" id="KW-1185">Reference proteome</keyword>
<dbReference type="AlphaFoldDB" id="A0A0A8K0M0"/>
<dbReference type="EMBL" id="AP014648">
    <property type="protein sequence ID" value="BAQ15549.1"/>
    <property type="molecule type" value="Genomic_DNA"/>
</dbReference>
<evidence type="ECO:0000313" key="3">
    <source>
        <dbReference type="Proteomes" id="UP000031643"/>
    </source>
</evidence>
<dbReference type="InterPro" id="IPR013216">
    <property type="entry name" value="Methyltransf_11"/>
</dbReference>
<dbReference type="STRING" id="1384459.GL4_0078"/>
<organism evidence="2 3">
    <name type="scientific">Methyloceanibacter caenitepidi</name>
    <dbReference type="NCBI Taxonomy" id="1384459"/>
    <lineage>
        <taxon>Bacteria</taxon>
        <taxon>Pseudomonadati</taxon>
        <taxon>Pseudomonadota</taxon>
        <taxon>Alphaproteobacteria</taxon>
        <taxon>Hyphomicrobiales</taxon>
        <taxon>Hyphomicrobiaceae</taxon>
        <taxon>Methyloceanibacter</taxon>
    </lineage>
</organism>
<evidence type="ECO:0000313" key="2">
    <source>
        <dbReference type="EMBL" id="BAQ15549.1"/>
    </source>
</evidence>
<reference evidence="2 3" key="1">
    <citation type="submission" date="2014-09" db="EMBL/GenBank/DDBJ databases">
        <title>Genome sequencing of Methyloceanibacter caenitepidi Gela4.</title>
        <authorList>
            <person name="Takeuchi M."/>
            <person name="Susumu S."/>
            <person name="Kamagata Y."/>
            <person name="Oshima K."/>
            <person name="Hattori M."/>
            <person name="Iwasaki W."/>
        </authorList>
    </citation>
    <scope>NUCLEOTIDE SEQUENCE [LARGE SCALE GENOMIC DNA]</scope>
    <source>
        <strain evidence="2 3">Gela4</strain>
    </source>
</reference>
<dbReference type="Pfam" id="PF08241">
    <property type="entry name" value="Methyltransf_11"/>
    <property type="match status" value="1"/>
</dbReference>
<dbReference type="SUPFAM" id="SSF53335">
    <property type="entry name" value="S-adenosyl-L-methionine-dependent methyltransferases"/>
    <property type="match status" value="1"/>
</dbReference>
<dbReference type="HOGENOM" id="CLU_037990_10_0_5"/>
<gene>
    <name evidence="2" type="ORF">GL4_0078</name>
</gene>
<proteinExistence type="predicted"/>
<sequence length="252" mass="27444">MTSLVQKKFGEAASDYAACAVHAEGPSLARLTELIETKPTWRQLDIATGAGHTALAFAPGIAKSTASDITPEMLAQVKRLAKERGLTNVVTRKANAQDLPFPDTSFHLVTCRLAAHHFPKPEKFVAESARVLIPGGIFALVDNVSPDDADTAATYNGFEKLRDPSHGRAPSLKEWCALIDEAGLELRSAEVMDQDIGFEAWVERMRCTPQTVARLREMLGEEPLQTLLRPRETADGLTFTLREAIVLAGKPV</sequence>
<dbReference type="Proteomes" id="UP000031643">
    <property type="component" value="Chromosome"/>
</dbReference>
<dbReference type="KEGG" id="mcg:GL4_0078"/>
<evidence type="ECO:0000259" key="1">
    <source>
        <dbReference type="Pfam" id="PF08241"/>
    </source>
</evidence>
<dbReference type="RefSeq" id="WP_045363319.1">
    <property type="nucleotide sequence ID" value="NZ_AP014648.1"/>
</dbReference>
<dbReference type="InterPro" id="IPR029063">
    <property type="entry name" value="SAM-dependent_MTases_sf"/>
</dbReference>
<name>A0A0A8K0M0_9HYPH</name>
<accession>A0A0A8K0M0</accession>